<protein>
    <submittedName>
        <fullName evidence="1">Uncharacterized protein</fullName>
    </submittedName>
</protein>
<dbReference type="EMBL" id="QTSX02001432">
    <property type="protein sequence ID" value="KAJ9082434.1"/>
    <property type="molecule type" value="Genomic_DNA"/>
</dbReference>
<reference evidence="1" key="1">
    <citation type="submission" date="2022-04" db="EMBL/GenBank/DDBJ databases">
        <title>Genome of the entomopathogenic fungus Entomophthora muscae.</title>
        <authorList>
            <person name="Elya C."/>
            <person name="Lovett B.R."/>
            <person name="Lee E."/>
            <person name="Macias A.M."/>
            <person name="Hajek A.E."/>
            <person name="De Bivort B.L."/>
            <person name="Kasson M.T."/>
            <person name="De Fine Licht H.H."/>
            <person name="Stajich J.E."/>
        </authorList>
    </citation>
    <scope>NUCLEOTIDE SEQUENCE</scope>
    <source>
        <strain evidence="1">Berkeley</strain>
    </source>
</reference>
<organism evidence="1 2">
    <name type="scientific">Entomophthora muscae</name>
    <dbReference type="NCBI Taxonomy" id="34485"/>
    <lineage>
        <taxon>Eukaryota</taxon>
        <taxon>Fungi</taxon>
        <taxon>Fungi incertae sedis</taxon>
        <taxon>Zoopagomycota</taxon>
        <taxon>Entomophthoromycotina</taxon>
        <taxon>Entomophthoromycetes</taxon>
        <taxon>Entomophthorales</taxon>
        <taxon>Entomophthoraceae</taxon>
        <taxon>Entomophthora</taxon>
    </lineage>
</organism>
<name>A0ACC2U5Y6_9FUNG</name>
<proteinExistence type="predicted"/>
<comment type="caution">
    <text evidence="1">The sequence shown here is derived from an EMBL/GenBank/DDBJ whole genome shotgun (WGS) entry which is preliminary data.</text>
</comment>
<sequence>MGRKLLHFYRVRYQGLLLLKSSRNHNSQRKFAVITGQATNQIRANGKPISGFTQEIIEKVKKLGWVSSYQGGRRRNPAPNIRGSRPDQQQREPGPTRKSAGPWQVGGGTAGRTRPHPGSNLGLLGDTRKL</sequence>
<dbReference type="Proteomes" id="UP001165960">
    <property type="component" value="Unassembled WGS sequence"/>
</dbReference>
<accession>A0ACC2U5Y6</accession>
<evidence type="ECO:0000313" key="1">
    <source>
        <dbReference type="EMBL" id="KAJ9082434.1"/>
    </source>
</evidence>
<keyword evidence="2" id="KW-1185">Reference proteome</keyword>
<gene>
    <name evidence="1" type="ORF">DSO57_1004693</name>
</gene>
<evidence type="ECO:0000313" key="2">
    <source>
        <dbReference type="Proteomes" id="UP001165960"/>
    </source>
</evidence>